<dbReference type="InterPro" id="IPR003741">
    <property type="entry name" value="LUD_dom"/>
</dbReference>
<feature type="domain" description="LUD" evidence="2">
    <location>
        <begin position="50"/>
        <end position="232"/>
    </location>
</feature>
<dbReference type="HAMAP" id="MF_02104">
    <property type="entry name" value="LutC"/>
    <property type="match status" value="1"/>
</dbReference>
<accession>A0A845DMM2</accession>
<gene>
    <name evidence="1" type="primary">lutC</name>
    <name evidence="3" type="ORF">GLW04_03105</name>
</gene>
<dbReference type="PANTHER" id="PTHR43682">
    <property type="entry name" value="LACTATE UTILIZATION PROTEIN C"/>
    <property type="match status" value="1"/>
</dbReference>
<evidence type="ECO:0000313" key="4">
    <source>
        <dbReference type="Proteomes" id="UP000460949"/>
    </source>
</evidence>
<dbReference type="EMBL" id="WMET01000001">
    <property type="protein sequence ID" value="MYL18861.1"/>
    <property type="molecule type" value="Genomic_DNA"/>
</dbReference>
<evidence type="ECO:0000313" key="3">
    <source>
        <dbReference type="EMBL" id="MYL18861.1"/>
    </source>
</evidence>
<organism evidence="3 4">
    <name type="scientific">Halobacillus litoralis</name>
    <dbReference type="NCBI Taxonomy" id="45668"/>
    <lineage>
        <taxon>Bacteria</taxon>
        <taxon>Bacillati</taxon>
        <taxon>Bacillota</taxon>
        <taxon>Bacilli</taxon>
        <taxon>Bacillales</taxon>
        <taxon>Bacillaceae</taxon>
        <taxon>Halobacillus</taxon>
    </lineage>
</organism>
<dbReference type="PANTHER" id="PTHR43682:SF1">
    <property type="entry name" value="LACTATE UTILIZATION PROTEIN C"/>
    <property type="match status" value="1"/>
</dbReference>
<dbReference type="InterPro" id="IPR024185">
    <property type="entry name" value="FTHF_cligase-like_sf"/>
</dbReference>
<protein>
    <recommendedName>
        <fullName evidence="1">Lactate utilization protein C</fullName>
    </recommendedName>
</protein>
<dbReference type="Pfam" id="PF02589">
    <property type="entry name" value="LUD_dom"/>
    <property type="match status" value="1"/>
</dbReference>
<dbReference type="InterPro" id="IPR022823">
    <property type="entry name" value="LutC"/>
</dbReference>
<reference evidence="3 4" key="1">
    <citation type="submission" date="2019-11" db="EMBL/GenBank/DDBJ databases">
        <title>Genome sequences of 17 halophilic strains isolated from different environments.</title>
        <authorList>
            <person name="Furrow R.E."/>
        </authorList>
    </citation>
    <scope>NUCLEOTIDE SEQUENCE [LARGE SCALE GENOMIC DNA]</scope>
    <source>
        <strain evidence="3 4">22511_23_Filter</strain>
    </source>
</reference>
<evidence type="ECO:0000259" key="2">
    <source>
        <dbReference type="Pfam" id="PF02589"/>
    </source>
</evidence>
<dbReference type="Gene3D" id="3.40.50.10420">
    <property type="entry name" value="NagB/RpiA/CoA transferase-like"/>
    <property type="match status" value="1"/>
</dbReference>
<dbReference type="InterPro" id="IPR037171">
    <property type="entry name" value="NagB/RpiA_transferase-like"/>
</dbReference>
<sequence>MAVYNRERFLDQLAGRLGRPRKTTADRPAYSVQPQERVFQGADQDQLLGKLKEQCEIIHTTLVETTVDELGDTLRRVWEEGHIQNIVSAGGPRLEAYGLLDVYETMRQEGYNIHIWDEQGGRDYVAEAEKAGAGVVFSDVTLAESGTVTLFNDRWNGRSISLLPETFVAIIPKSTLVPRMTQAAQIIHEQEKKGVPVSSCVSFITGPSNSADIEMNLIVGVHGPVKATYIVVDDKEG</sequence>
<comment type="function">
    <text evidence="1">Is involved in L-lactate degradation and allows cells to grow with lactate as the sole carbon source.</text>
</comment>
<name>A0A845DMM2_9BACI</name>
<comment type="caution">
    <text evidence="3">The sequence shown here is derived from an EMBL/GenBank/DDBJ whole genome shotgun (WGS) entry which is preliminary data.</text>
</comment>
<dbReference type="GO" id="GO:0006089">
    <property type="term" value="P:lactate metabolic process"/>
    <property type="evidence" value="ECO:0007669"/>
    <property type="project" value="UniProtKB-UniRule"/>
</dbReference>
<dbReference type="SUPFAM" id="SSF100950">
    <property type="entry name" value="NagB/RpiA/CoA transferase-like"/>
    <property type="match status" value="1"/>
</dbReference>
<evidence type="ECO:0000256" key="1">
    <source>
        <dbReference type="HAMAP-Rule" id="MF_02104"/>
    </source>
</evidence>
<proteinExistence type="inferred from homology"/>
<comment type="similarity">
    <text evidence="1">Belongs to the LutC/YkgG family.</text>
</comment>
<dbReference type="AlphaFoldDB" id="A0A845DMM2"/>
<dbReference type="Proteomes" id="UP000460949">
    <property type="component" value="Unassembled WGS sequence"/>
</dbReference>
<dbReference type="RefSeq" id="WP_160835302.1">
    <property type="nucleotide sequence ID" value="NZ_WMET01000001.1"/>
</dbReference>